<feature type="domain" description="RRM" evidence="12">
    <location>
        <begin position="216"/>
        <end position="293"/>
    </location>
</feature>
<dbReference type="SUPFAM" id="SSF54928">
    <property type="entry name" value="RNA-binding domain, RBD"/>
    <property type="match status" value="3"/>
</dbReference>
<dbReference type="NCBIfam" id="TIGR01628">
    <property type="entry name" value="PABP-1234"/>
    <property type="match status" value="1"/>
</dbReference>
<name>A0AA38HIA1_9CUCU</name>
<dbReference type="PROSITE" id="PS51309">
    <property type="entry name" value="PABC"/>
    <property type="match status" value="1"/>
</dbReference>
<evidence type="ECO:0000256" key="8">
    <source>
        <dbReference type="ARBA" id="ARBA00023242"/>
    </source>
</evidence>
<keyword evidence="5" id="KW-0677">Repeat</keyword>
<reference evidence="14" key="1">
    <citation type="journal article" date="2023" name="G3 (Bethesda)">
        <title>Whole genome assemblies of Zophobas morio and Tenebrio molitor.</title>
        <authorList>
            <person name="Kaur S."/>
            <person name="Stinson S.A."/>
            <person name="diCenzo G.C."/>
        </authorList>
    </citation>
    <scope>NUCLEOTIDE SEQUENCE</scope>
    <source>
        <strain evidence="14">QUZm001</strain>
    </source>
</reference>
<evidence type="ECO:0000313" key="15">
    <source>
        <dbReference type="Proteomes" id="UP001168821"/>
    </source>
</evidence>
<keyword evidence="15" id="KW-1185">Reference proteome</keyword>
<dbReference type="InterPro" id="IPR000504">
    <property type="entry name" value="RRM_dom"/>
</dbReference>
<dbReference type="SMART" id="SM00517">
    <property type="entry name" value="PolyA"/>
    <property type="match status" value="1"/>
</dbReference>
<evidence type="ECO:0000256" key="4">
    <source>
        <dbReference type="ARBA" id="ARBA00022490"/>
    </source>
</evidence>
<dbReference type="SMART" id="SM00360">
    <property type="entry name" value="RRM"/>
    <property type="match status" value="4"/>
</dbReference>
<feature type="region of interest" description="Disordered" evidence="11">
    <location>
        <begin position="1"/>
        <end position="30"/>
    </location>
</feature>
<evidence type="ECO:0000256" key="7">
    <source>
        <dbReference type="ARBA" id="ARBA00022884"/>
    </source>
</evidence>
<evidence type="ECO:0000313" key="14">
    <source>
        <dbReference type="EMBL" id="KAJ3623604.1"/>
    </source>
</evidence>
<dbReference type="InterPro" id="IPR012677">
    <property type="entry name" value="Nucleotide-bd_a/b_plait_sf"/>
</dbReference>
<dbReference type="GO" id="GO:0006417">
    <property type="term" value="P:regulation of translation"/>
    <property type="evidence" value="ECO:0007669"/>
    <property type="project" value="UniProtKB-KW"/>
</dbReference>
<dbReference type="Pfam" id="PF00076">
    <property type="entry name" value="RRM_1"/>
    <property type="match status" value="4"/>
</dbReference>
<gene>
    <name evidence="14" type="ORF">Zmor_004415</name>
</gene>
<dbReference type="Gene3D" id="3.30.70.330">
    <property type="match status" value="4"/>
</dbReference>
<keyword evidence="4 10" id="KW-0963">Cytoplasm</keyword>
<feature type="domain" description="RRM" evidence="12">
    <location>
        <begin position="319"/>
        <end position="396"/>
    </location>
</feature>
<dbReference type="SUPFAM" id="SSF63570">
    <property type="entry name" value="PABC (PABP) domain"/>
    <property type="match status" value="1"/>
</dbReference>
<comment type="caution">
    <text evidence="14">The sequence shown here is derived from an EMBL/GenBank/DDBJ whole genome shotgun (WGS) entry which is preliminary data.</text>
</comment>
<evidence type="ECO:0000256" key="5">
    <source>
        <dbReference type="ARBA" id="ARBA00022737"/>
    </source>
</evidence>
<dbReference type="Pfam" id="PF00658">
    <property type="entry name" value="MLLE"/>
    <property type="match status" value="1"/>
</dbReference>
<evidence type="ECO:0000256" key="10">
    <source>
        <dbReference type="RuleBase" id="RU362004"/>
    </source>
</evidence>
<evidence type="ECO:0000259" key="12">
    <source>
        <dbReference type="PROSITE" id="PS50102"/>
    </source>
</evidence>
<dbReference type="FunFam" id="3.30.70.330:FF:000648">
    <property type="entry name" value="Polyadenylate-binding protein"/>
    <property type="match status" value="1"/>
</dbReference>
<dbReference type="PROSITE" id="PS50102">
    <property type="entry name" value="RRM"/>
    <property type="match status" value="4"/>
</dbReference>
<keyword evidence="8" id="KW-0539">Nucleus</keyword>
<evidence type="ECO:0000256" key="1">
    <source>
        <dbReference type="ARBA" id="ARBA00004123"/>
    </source>
</evidence>
<dbReference type="PANTHER" id="PTHR24012">
    <property type="entry name" value="RNA BINDING PROTEIN"/>
    <property type="match status" value="1"/>
</dbReference>
<dbReference type="SMART" id="SM00361">
    <property type="entry name" value="RRM_1"/>
    <property type="match status" value="3"/>
</dbReference>
<evidence type="ECO:0000259" key="13">
    <source>
        <dbReference type="PROSITE" id="PS51309"/>
    </source>
</evidence>
<evidence type="ECO:0000256" key="11">
    <source>
        <dbReference type="SAM" id="MobiDB-lite"/>
    </source>
</evidence>
<dbReference type="CDD" id="cd12379">
    <property type="entry name" value="RRM2_I_PABPs"/>
    <property type="match status" value="1"/>
</dbReference>
<dbReference type="InterPro" id="IPR036053">
    <property type="entry name" value="PABP-dom"/>
</dbReference>
<keyword evidence="6" id="KW-0810">Translation regulation</keyword>
<feature type="domain" description="RRM" evidence="12">
    <location>
        <begin position="126"/>
        <end position="195"/>
    </location>
</feature>
<dbReference type="Proteomes" id="UP001168821">
    <property type="component" value="Unassembled WGS sequence"/>
</dbReference>
<dbReference type="EMBL" id="JALNTZ010001758">
    <property type="protein sequence ID" value="KAJ3623604.1"/>
    <property type="molecule type" value="Genomic_DNA"/>
</dbReference>
<comment type="subcellular location">
    <subcellularLocation>
        <location evidence="2 10">Cytoplasm</location>
    </subcellularLocation>
    <subcellularLocation>
        <location evidence="1">Nucleus</location>
    </subcellularLocation>
</comment>
<protein>
    <recommendedName>
        <fullName evidence="10">Polyadenylate-binding protein</fullName>
        <shortName evidence="10">PABP</shortName>
    </recommendedName>
</protein>
<comment type="function">
    <text evidence="10">Binds the poly(A) tail of mRNA.</text>
</comment>
<feature type="domain" description="RRM" evidence="12">
    <location>
        <begin position="38"/>
        <end position="116"/>
    </location>
</feature>
<feature type="compositionally biased region" description="Polar residues" evidence="11">
    <location>
        <begin position="8"/>
        <end position="23"/>
    </location>
</feature>
<dbReference type="GO" id="GO:0005737">
    <property type="term" value="C:cytoplasm"/>
    <property type="evidence" value="ECO:0007669"/>
    <property type="project" value="UniProtKB-SubCell"/>
</dbReference>
<dbReference type="GO" id="GO:0005634">
    <property type="term" value="C:nucleus"/>
    <property type="evidence" value="ECO:0007669"/>
    <property type="project" value="UniProtKB-SubCell"/>
</dbReference>
<accession>A0AA38HIA1</accession>
<dbReference type="FunFam" id="3.30.70.330:FF:000003">
    <property type="entry name" value="Polyadenylate-binding protein"/>
    <property type="match status" value="1"/>
</dbReference>
<dbReference type="InterPro" id="IPR003954">
    <property type="entry name" value="RRM_euk-type"/>
</dbReference>
<dbReference type="AlphaFoldDB" id="A0AA38HIA1"/>
<dbReference type="CDD" id="cd12378">
    <property type="entry name" value="RRM1_I_PABPs"/>
    <property type="match status" value="1"/>
</dbReference>
<keyword evidence="7 9" id="KW-0694">RNA-binding</keyword>
<sequence length="579" mass="64946">MPVLAVVNSDSVPKQPEPQNFHQSSSTSPPFSPAFNPMSLYVGDLHPSVTEVMLFELFNNVSNVCSLRICRDIETRRSLGYAYVNFFSTMDALRALETLNYTNVKGRLIRVMWSQRDPSLRKSGVGNVYIKNLEKDIDNKCLYDTFSVFGKILSCKVCPNGDSSYGFIHFENEDSAKAAIERVNGKLLNGLKVYVGPFIPRKQREHKLQVSVLPFTNIYVKNIPEKWDVAELNSFFLSYGEITSCVVAKDSKGVSRCFGFVNFLSPNVARTVIEECNGVEVEGKILYVGRAQKRQERLRELQQKYLIVKKELTAKTQGHNLYVKNLAETVDSAKLKEVFAPYGTITSAHVMYNEKNTHRGFGFVCFASAEEASKALAAVNNTVLDGKSLYVAFAQTKEQRKELLAGQFVARLNTSRIYQPPYYYLNGISHPRGNFMYPGAYPPRRFIPPPMASYYMPPVNSLPRAPYANRNGRVVLPGMDVGHINSSSSGQPPLQPINTELNASELAKASEAEQRFIIGNKLYHRITSINSELAPKVTGMLLEMDISELLHLLESPEALLQKVKEAVDVIEEHARRNPA</sequence>
<dbReference type="InterPro" id="IPR002004">
    <property type="entry name" value="PABP_HYD_C"/>
</dbReference>
<dbReference type="FunFam" id="3.30.70.330:FF:000651">
    <property type="entry name" value="Poly(A) binding protein cytoplasmic 1 like"/>
    <property type="match status" value="1"/>
</dbReference>
<evidence type="ECO:0000256" key="6">
    <source>
        <dbReference type="ARBA" id="ARBA00022845"/>
    </source>
</evidence>
<dbReference type="InterPro" id="IPR045305">
    <property type="entry name" value="RRM2_I_PABPs"/>
</dbReference>
<proteinExistence type="inferred from homology"/>
<organism evidence="14 15">
    <name type="scientific">Zophobas morio</name>
    <dbReference type="NCBI Taxonomy" id="2755281"/>
    <lineage>
        <taxon>Eukaryota</taxon>
        <taxon>Metazoa</taxon>
        <taxon>Ecdysozoa</taxon>
        <taxon>Arthropoda</taxon>
        <taxon>Hexapoda</taxon>
        <taxon>Insecta</taxon>
        <taxon>Pterygota</taxon>
        <taxon>Neoptera</taxon>
        <taxon>Endopterygota</taxon>
        <taxon>Coleoptera</taxon>
        <taxon>Polyphaga</taxon>
        <taxon>Cucujiformia</taxon>
        <taxon>Tenebrionidae</taxon>
        <taxon>Zophobas</taxon>
    </lineage>
</organism>
<evidence type="ECO:0000256" key="2">
    <source>
        <dbReference type="ARBA" id="ARBA00004496"/>
    </source>
</evidence>
<comment type="similarity">
    <text evidence="3 10">Belongs to the polyadenylate-binding protein type-1 family.</text>
</comment>
<evidence type="ECO:0000256" key="9">
    <source>
        <dbReference type="PROSITE-ProRule" id="PRU00176"/>
    </source>
</evidence>
<dbReference type="Gene3D" id="1.10.1900.10">
    <property type="entry name" value="c-terminal domain of poly(a) binding protein"/>
    <property type="match status" value="1"/>
</dbReference>
<dbReference type="InterPro" id="IPR006515">
    <property type="entry name" value="PABP_1234"/>
</dbReference>
<dbReference type="InterPro" id="IPR035979">
    <property type="entry name" value="RBD_domain_sf"/>
</dbReference>
<evidence type="ECO:0000256" key="3">
    <source>
        <dbReference type="ARBA" id="ARBA00008557"/>
    </source>
</evidence>
<dbReference type="GO" id="GO:0003723">
    <property type="term" value="F:RNA binding"/>
    <property type="evidence" value="ECO:0007669"/>
    <property type="project" value="UniProtKB-UniRule"/>
</dbReference>
<feature type="domain" description="PABC" evidence="13">
    <location>
        <begin position="498"/>
        <end position="575"/>
    </location>
</feature>
<dbReference type="InterPro" id="IPR034364">
    <property type="entry name" value="PABP_RRM1"/>
</dbReference>